<reference evidence="3 4" key="1">
    <citation type="submission" date="2022-02" db="EMBL/GenBank/DDBJ databases">
        <title>Description of Brenneria tiliae sp. nov. isolated from symptomatic Tilia x moltkei and Tilia x europaea trees in the UK.</title>
        <authorList>
            <person name="Kile H."/>
        </authorList>
    </citation>
    <scope>NUCLEOTIDE SEQUENCE [LARGE SCALE GENOMIC DNA]</scope>
    <source>
        <strain evidence="3 4">MC1SB4.1</strain>
    </source>
</reference>
<evidence type="ECO:0000313" key="3">
    <source>
        <dbReference type="EMBL" id="MCL2892466.1"/>
    </source>
</evidence>
<keyword evidence="4" id="KW-1185">Reference proteome</keyword>
<proteinExistence type="predicted"/>
<accession>A0ABT0MRI2</accession>
<evidence type="ECO:0000313" key="4">
    <source>
        <dbReference type="Proteomes" id="UP001203069"/>
    </source>
</evidence>
<name>A0ABT0MRI2_9GAMM</name>
<feature type="domain" description="DUF6950" evidence="2">
    <location>
        <begin position="1"/>
        <end position="131"/>
    </location>
</feature>
<sequence length="132" mass="14599">MRHYDWQKQLIDVIRAAEKRPFSWGKNDCLLFAADCVVAMCGQDFAAQYRGTYDSEVGAKKVLLKTHGTLEKAIGSCLVEVPVKLAQRGDVAIINNNGSRCAGIVWIGGVFAMGIDGVVLMRERPLSVWRVE</sequence>
<evidence type="ECO:0000256" key="1">
    <source>
        <dbReference type="SAM" id="Phobius"/>
    </source>
</evidence>
<evidence type="ECO:0000259" key="2">
    <source>
        <dbReference type="Pfam" id="PF22262"/>
    </source>
</evidence>
<dbReference type="Pfam" id="PF22262">
    <property type="entry name" value="DUF6950"/>
    <property type="match status" value="1"/>
</dbReference>
<comment type="caution">
    <text evidence="3">The sequence shown here is derived from an EMBL/GenBank/DDBJ whole genome shotgun (WGS) entry which is preliminary data.</text>
</comment>
<keyword evidence="1" id="KW-1133">Transmembrane helix</keyword>
<gene>
    <name evidence="3" type="ORF">MFP26_07125</name>
</gene>
<organism evidence="3 4">
    <name type="scientific">Brenneria tiliae</name>
    <dbReference type="NCBI Taxonomy" id="2914984"/>
    <lineage>
        <taxon>Bacteria</taxon>
        <taxon>Pseudomonadati</taxon>
        <taxon>Pseudomonadota</taxon>
        <taxon>Gammaproteobacteria</taxon>
        <taxon>Enterobacterales</taxon>
        <taxon>Pectobacteriaceae</taxon>
        <taxon>Brenneria</taxon>
    </lineage>
</organism>
<dbReference type="RefSeq" id="WP_249244161.1">
    <property type="nucleotide sequence ID" value="NZ_JAKPBZ010000108.1"/>
</dbReference>
<protein>
    <recommendedName>
        <fullName evidence="2">DUF6950 domain-containing protein</fullName>
    </recommendedName>
</protein>
<keyword evidence="1" id="KW-0472">Membrane</keyword>
<dbReference type="InterPro" id="IPR053802">
    <property type="entry name" value="DUF6950"/>
</dbReference>
<dbReference type="Proteomes" id="UP001203069">
    <property type="component" value="Unassembled WGS sequence"/>
</dbReference>
<keyword evidence="1" id="KW-0812">Transmembrane</keyword>
<feature type="transmembrane region" description="Helical" evidence="1">
    <location>
        <begin position="103"/>
        <end position="121"/>
    </location>
</feature>
<dbReference type="EMBL" id="JAKPBZ010000108">
    <property type="protein sequence ID" value="MCL2892466.1"/>
    <property type="molecule type" value="Genomic_DNA"/>
</dbReference>